<proteinExistence type="predicted"/>
<dbReference type="GO" id="GO:0005634">
    <property type="term" value="C:nucleus"/>
    <property type="evidence" value="ECO:0007669"/>
    <property type="project" value="TreeGrafter"/>
</dbReference>
<dbReference type="SMART" id="SM00220">
    <property type="entry name" value="S_TKc"/>
    <property type="match status" value="1"/>
</dbReference>
<evidence type="ECO:0000256" key="1">
    <source>
        <dbReference type="ARBA" id="ARBA00022527"/>
    </source>
</evidence>
<dbReference type="PANTHER" id="PTHR45646:SF11">
    <property type="entry name" value="SERINE_THREONINE-PROTEIN KINASE DOA"/>
    <property type="match status" value="1"/>
</dbReference>
<keyword evidence="1" id="KW-0723">Serine/threonine-protein kinase</keyword>
<dbReference type="EMBL" id="KZ613961">
    <property type="protein sequence ID" value="PMD31825.1"/>
    <property type="molecule type" value="Genomic_DNA"/>
</dbReference>
<feature type="domain" description="Protein kinase" evidence="7">
    <location>
        <begin position="25"/>
        <end position="381"/>
    </location>
</feature>
<dbReference type="STRING" id="1149755.A0A2J6QZY6"/>
<dbReference type="Gene3D" id="3.30.200.20">
    <property type="entry name" value="Phosphorylase Kinase, domain 1"/>
    <property type="match status" value="1"/>
</dbReference>
<keyword evidence="4 8" id="KW-0418">Kinase</keyword>
<dbReference type="GO" id="GO:0005524">
    <property type="term" value="F:ATP binding"/>
    <property type="evidence" value="ECO:0007669"/>
    <property type="project" value="UniProtKB-UniRule"/>
</dbReference>
<keyword evidence="2" id="KW-0808">Transferase</keyword>
<organism evidence="8 9">
    <name type="scientific">Hyaloscypha variabilis (strain UAMH 11265 / GT02V1 / F)</name>
    <name type="common">Meliniomyces variabilis</name>
    <dbReference type="NCBI Taxonomy" id="1149755"/>
    <lineage>
        <taxon>Eukaryota</taxon>
        <taxon>Fungi</taxon>
        <taxon>Dikarya</taxon>
        <taxon>Ascomycota</taxon>
        <taxon>Pezizomycotina</taxon>
        <taxon>Leotiomycetes</taxon>
        <taxon>Helotiales</taxon>
        <taxon>Hyaloscyphaceae</taxon>
        <taxon>Hyaloscypha</taxon>
        <taxon>Hyaloscypha variabilis</taxon>
    </lineage>
</organism>
<dbReference type="PROSITE" id="PS00107">
    <property type="entry name" value="PROTEIN_KINASE_ATP"/>
    <property type="match status" value="1"/>
</dbReference>
<evidence type="ECO:0000256" key="5">
    <source>
        <dbReference type="ARBA" id="ARBA00022840"/>
    </source>
</evidence>
<keyword evidence="5 6" id="KW-0067">ATP-binding</keyword>
<sequence>MPGTFHVEALPVSPNEVLWNGEISYDIQAQLGLGNYSSVWLAKTRSPTTLSGPSRFVAVKIMNQNSSPSDGLELAFARKQVKLDCSDEGKVEAARRLLVPDSTFTFNDGNGAFRRAFTFGSLYGPTVHEFTRGCPKQRMDWAAGKKCLVDTISGLAFLHAHGIGHGDLHPRNLLLIPNQLVSIWDEKQVLEYFAKKPTGIPAPRIQLKDMQPLMDFQQSHGLSFDGSVVIADFGSAYEASNLERTWAATRFVSTAPEKLLGQRPDLPGDIWSLGCTIVEVLTGNDIWYPREPEVANSKQEGDKMFVQRMVSKIKFALEMQPEKVFEFPEDRRLLLELIGELWPVEATCEERAWLEELLKGIFKYEPSERVTVRAMETTKWEMM</sequence>
<evidence type="ECO:0000256" key="6">
    <source>
        <dbReference type="PROSITE-ProRule" id="PRU10141"/>
    </source>
</evidence>
<dbReference type="OrthoDB" id="5979581at2759"/>
<reference evidence="8 9" key="1">
    <citation type="submission" date="2016-04" db="EMBL/GenBank/DDBJ databases">
        <title>A degradative enzymes factory behind the ericoid mycorrhizal symbiosis.</title>
        <authorList>
            <consortium name="DOE Joint Genome Institute"/>
            <person name="Martino E."/>
            <person name="Morin E."/>
            <person name="Grelet G."/>
            <person name="Kuo A."/>
            <person name="Kohler A."/>
            <person name="Daghino S."/>
            <person name="Barry K."/>
            <person name="Choi C."/>
            <person name="Cichocki N."/>
            <person name="Clum A."/>
            <person name="Copeland A."/>
            <person name="Hainaut M."/>
            <person name="Haridas S."/>
            <person name="Labutti K."/>
            <person name="Lindquist E."/>
            <person name="Lipzen A."/>
            <person name="Khouja H.-R."/>
            <person name="Murat C."/>
            <person name="Ohm R."/>
            <person name="Olson A."/>
            <person name="Spatafora J."/>
            <person name="Veneault-Fourrey C."/>
            <person name="Henrissat B."/>
            <person name="Grigoriev I."/>
            <person name="Martin F."/>
            <person name="Perotto S."/>
        </authorList>
    </citation>
    <scope>NUCLEOTIDE SEQUENCE [LARGE SCALE GENOMIC DNA]</scope>
    <source>
        <strain evidence="8 9">F</strain>
    </source>
</reference>
<dbReference type="GO" id="GO:0043484">
    <property type="term" value="P:regulation of RNA splicing"/>
    <property type="evidence" value="ECO:0007669"/>
    <property type="project" value="TreeGrafter"/>
</dbReference>
<protein>
    <submittedName>
        <fullName evidence="8">Kinase-like protein</fullName>
    </submittedName>
</protein>
<evidence type="ECO:0000313" key="9">
    <source>
        <dbReference type="Proteomes" id="UP000235786"/>
    </source>
</evidence>
<evidence type="ECO:0000256" key="2">
    <source>
        <dbReference type="ARBA" id="ARBA00022679"/>
    </source>
</evidence>
<dbReference type="AlphaFoldDB" id="A0A2J6QZY6"/>
<keyword evidence="3 6" id="KW-0547">Nucleotide-binding</keyword>
<dbReference type="GO" id="GO:0004674">
    <property type="term" value="F:protein serine/threonine kinase activity"/>
    <property type="evidence" value="ECO:0007669"/>
    <property type="project" value="UniProtKB-KW"/>
</dbReference>
<name>A0A2J6QZY6_HYAVF</name>
<dbReference type="PANTHER" id="PTHR45646">
    <property type="entry name" value="SERINE/THREONINE-PROTEIN KINASE DOA-RELATED"/>
    <property type="match status" value="1"/>
</dbReference>
<dbReference type="InterPro" id="IPR000719">
    <property type="entry name" value="Prot_kinase_dom"/>
</dbReference>
<dbReference type="InterPro" id="IPR011009">
    <property type="entry name" value="Kinase-like_dom_sf"/>
</dbReference>
<evidence type="ECO:0000259" key="7">
    <source>
        <dbReference type="PROSITE" id="PS50011"/>
    </source>
</evidence>
<evidence type="ECO:0000313" key="8">
    <source>
        <dbReference type="EMBL" id="PMD31825.1"/>
    </source>
</evidence>
<dbReference type="Proteomes" id="UP000235786">
    <property type="component" value="Unassembled WGS sequence"/>
</dbReference>
<dbReference type="SUPFAM" id="SSF56112">
    <property type="entry name" value="Protein kinase-like (PK-like)"/>
    <property type="match status" value="1"/>
</dbReference>
<evidence type="ECO:0000256" key="4">
    <source>
        <dbReference type="ARBA" id="ARBA00022777"/>
    </source>
</evidence>
<accession>A0A2J6QZY6</accession>
<dbReference type="Gene3D" id="1.10.510.10">
    <property type="entry name" value="Transferase(Phosphotransferase) domain 1"/>
    <property type="match status" value="1"/>
</dbReference>
<gene>
    <name evidence="8" type="ORF">L207DRAFT_536786</name>
</gene>
<evidence type="ECO:0000256" key="3">
    <source>
        <dbReference type="ARBA" id="ARBA00022741"/>
    </source>
</evidence>
<dbReference type="PROSITE" id="PS50011">
    <property type="entry name" value="PROTEIN_KINASE_DOM"/>
    <property type="match status" value="1"/>
</dbReference>
<dbReference type="InterPro" id="IPR051175">
    <property type="entry name" value="CLK_kinases"/>
</dbReference>
<dbReference type="InterPro" id="IPR017441">
    <property type="entry name" value="Protein_kinase_ATP_BS"/>
</dbReference>
<feature type="binding site" evidence="6">
    <location>
        <position position="60"/>
    </location>
    <ligand>
        <name>ATP</name>
        <dbReference type="ChEBI" id="CHEBI:30616"/>
    </ligand>
</feature>
<keyword evidence="9" id="KW-1185">Reference proteome</keyword>
<dbReference type="Pfam" id="PF00069">
    <property type="entry name" value="Pkinase"/>
    <property type="match status" value="1"/>
</dbReference>